<proteinExistence type="predicted"/>
<accession>A0A0U1HW79</accession>
<dbReference type="NCBIfam" id="TIGR01277">
    <property type="entry name" value="thiQ"/>
    <property type="match status" value="1"/>
</dbReference>
<dbReference type="STRING" id="29485.CH64_3260"/>
<dbReference type="PANTHER" id="PTHR42781:SF1">
    <property type="entry name" value="THIAMINE IMPORT ATP-BINDING PROTEIN THIQ"/>
    <property type="match status" value="1"/>
</dbReference>
<dbReference type="OrthoDB" id="9802264at2"/>
<evidence type="ECO:0000256" key="7">
    <source>
        <dbReference type="ARBA" id="ARBA00023136"/>
    </source>
</evidence>
<keyword evidence="4" id="KW-0547">Nucleotide-binding</keyword>
<dbReference type="GO" id="GO:0016887">
    <property type="term" value="F:ATP hydrolysis activity"/>
    <property type="evidence" value="ECO:0007669"/>
    <property type="project" value="InterPro"/>
</dbReference>
<organism evidence="9 10">
    <name type="scientific">Yersinia rohdei</name>
    <dbReference type="NCBI Taxonomy" id="29485"/>
    <lineage>
        <taxon>Bacteria</taxon>
        <taxon>Pseudomonadati</taxon>
        <taxon>Pseudomonadota</taxon>
        <taxon>Gammaproteobacteria</taxon>
        <taxon>Enterobacterales</taxon>
        <taxon>Yersiniaceae</taxon>
        <taxon>Yersinia</taxon>
    </lineage>
</organism>
<dbReference type="AlphaFoldDB" id="A0A0U1HW79"/>
<evidence type="ECO:0000259" key="8">
    <source>
        <dbReference type="PROSITE" id="PS50893"/>
    </source>
</evidence>
<evidence type="ECO:0000256" key="2">
    <source>
        <dbReference type="ARBA" id="ARBA00022475"/>
    </source>
</evidence>
<keyword evidence="1" id="KW-0813">Transport</keyword>
<evidence type="ECO:0000313" key="9">
    <source>
        <dbReference type="EMBL" id="CQI94627.1"/>
    </source>
</evidence>
<reference evidence="9 10" key="1">
    <citation type="submission" date="2015-03" db="EMBL/GenBank/DDBJ databases">
        <authorList>
            <person name="Murphy D."/>
        </authorList>
    </citation>
    <scope>NUCLEOTIDE SEQUENCE [LARGE SCALE GENOMIC DNA]</scope>
    <source>
        <strain evidence="9 10">68/02</strain>
    </source>
</reference>
<name>A0A0U1HW79_YERRO</name>
<dbReference type="Pfam" id="PF00005">
    <property type="entry name" value="ABC_tran"/>
    <property type="match status" value="1"/>
</dbReference>
<dbReference type="InterPro" id="IPR017871">
    <property type="entry name" value="ABC_transporter-like_CS"/>
</dbReference>
<gene>
    <name evidence="9" type="primary">thiQ</name>
    <name evidence="9" type="ORF">ERS008555_03227</name>
</gene>
<dbReference type="SMART" id="SM00382">
    <property type="entry name" value="AAA"/>
    <property type="match status" value="1"/>
</dbReference>
<evidence type="ECO:0000256" key="4">
    <source>
        <dbReference type="ARBA" id="ARBA00022741"/>
    </source>
</evidence>
<dbReference type="InterPro" id="IPR005968">
    <property type="entry name" value="Thiamine_ABC_ThiQ"/>
</dbReference>
<evidence type="ECO:0000256" key="3">
    <source>
        <dbReference type="ARBA" id="ARBA00022519"/>
    </source>
</evidence>
<keyword evidence="6" id="KW-1278">Translocase</keyword>
<dbReference type="InterPro" id="IPR050093">
    <property type="entry name" value="ABC_SmlMolc_Importer"/>
</dbReference>
<keyword evidence="9" id="KW-0378">Hydrolase</keyword>
<dbReference type="EC" id="3.6.3.-" evidence="9"/>
<dbReference type="GO" id="GO:0016020">
    <property type="term" value="C:membrane"/>
    <property type="evidence" value="ECO:0007669"/>
    <property type="project" value="InterPro"/>
</dbReference>
<evidence type="ECO:0000256" key="5">
    <source>
        <dbReference type="ARBA" id="ARBA00022840"/>
    </source>
</evidence>
<sequence length="236" mass="25874">MLKLEKITYLYDHLPMRFDVRIQPGERVAILGPSGAGKSTLLGLIAGFLPPVSGQMLLNNQDHTLTPPAQRPVSMLFQENNLFSHLNVEQNIGLGLHPGLKLDPEQKQLLRKIAQQVGLEECLDRLPAQLSGGQRQRAALARCLVRSQPILLLDEPFSALDPALRNEMLQLVDQVCVSRQLTLLMVSHNLDDAARIAERTLLVVDGRIYYDGPTAALVNGSAPEARVLGIVPISSS</sequence>
<dbReference type="SUPFAM" id="SSF52540">
    <property type="entry name" value="P-loop containing nucleoside triphosphate hydrolases"/>
    <property type="match status" value="1"/>
</dbReference>
<evidence type="ECO:0000256" key="6">
    <source>
        <dbReference type="ARBA" id="ARBA00022967"/>
    </source>
</evidence>
<dbReference type="PROSITE" id="PS50893">
    <property type="entry name" value="ABC_TRANSPORTER_2"/>
    <property type="match status" value="1"/>
</dbReference>
<dbReference type="InterPro" id="IPR003439">
    <property type="entry name" value="ABC_transporter-like_ATP-bd"/>
</dbReference>
<dbReference type="EMBL" id="CTKE01000018">
    <property type="protein sequence ID" value="CQI94627.1"/>
    <property type="molecule type" value="Genomic_DNA"/>
</dbReference>
<dbReference type="RefSeq" id="WP_049616696.1">
    <property type="nucleotide sequence ID" value="NZ_CABIHO010000112.1"/>
</dbReference>
<dbReference type="InterPro" id="IPR027417">
    <property type="entry name" value="P-loop_NTPase"/>
</dbReference>
<evidence type="ECO:0000313" key="10">
    <source>
        <dbReference type="Proteomes" id="UP000042054"/>
    </source>
</evidence>
<dbReference type="PANTHER" id="PTHR42781">
    <property type="entry name" value="SPERMIDINE/PUTRESCINE IMPORT ATP-BINDING PROTEIN POTA"/>
    <property type="match status" value="1"/>
</dbReference>
<dbReference type="FunFam" id="3.40.50.300:FF:001071">
    <property type="entry name" value="Thiamine import ATP-binding protein ThiQ"/>
    <property type="match status" value="1"/>
</dbReference>
<dbReference type="InterPro" id="IPR003593">
    <property type="entry name" value="AAA+_ATPase"/>
</dbReference>
<dbReference type="NCBIfam" id="NF008039">
    <property type="entry name" value="PRK10771.1"/>
    <property type="match status" value="1"/>
</dbReference>
<dbReference type="GO" id="GO:0071934">
    <property type="term" value="P:thiamine transmembrane transport"/>
    <property type="evidence" value="ECO:0007669"/>
    <property type="project" value="InterPro"/>
</dbReference>
<keyword evidence="7" id="KW-0472">Membrane</keyword>
<dbReference type="PROSITE" id="PS00211">
    <property type="entry name" value="ABC_TRANSPORTER_1"/>
    <property type="match status" value="1"/>
</dbReference>
<dbReference type="Gene3D" id="3.40.50.300">
    <property type="entry name" value="P-loop containing nucleotide triphosphate hydrolases"/>
    <property type="match status" value="1"/>
</dbReference>
<keyword evidence="5 9" id="KW-0067">ATP-binding</keyword>
<dbReference type="GO" id="GO:0005524">
    <property type="term" value="F:ATP binding"/>
    <property type="evidence" value="ECO:0007669"/>
    <property type="project" value="UniProtKB-KW"/>
</dbReference>
<protein>
    <submittedName>
        <fullName evidence="9">Thiamine transporter ATP-binding subunit</fullName>
        <ecNumber evidence="9">3.6.3.-</ecNumber>
    </submittedName>
</protein>
<dbReference type="Proteomes" id="UP000042054">
    <property type="component" value="Unassembled WGS sequence"/>
</dbReference>
<evidence type="ECO:0000256" key="1">
    <source>
        <dbReference type="ARBA" id="ARBA00022448"/>
    </source>
</evidence>
<feature type="domain" description="ABC transporter" evidence="8">
    <location>
        <begin position="2"/>
        <end position="230"/>
    </location>
</feature>
<keyword evidence="2" id="KW-1003">Cell membrane</keyword>
<keyword evidence="3" id="KW-0997">Cell inner membrane</keyword>
<dbReference type="GO" id="GO:0042626">
    <property type="term" value="F:ATPase-coupled transmembrane transporter activity"/>
    <property type="evidence" value="ECO:0007669"/>
    <property type="project" value="InterPro"/>
</dbReference>